<name>A0AC58U2S8_TOBAC</name>
<gene>
    <name evidence="2" type="primary">LOC142178352</name>
</gene>
<accession>A0AC58U2S8</accession>
<dbReference type="Proteomes" id="UP000790787">
    <property type="component" value="Chromosome 24"/>
</dbReference>
<evidence type="ECO:0000313" key="2">
    <source>
        <dbReference type="RefSeq" id="XP_075103788.1"/>
    </source>
</evidence>
<dbReference type="RefSeq" id="XP_075103788.1">
    <property type="nucleotide sequence ID" value="XM_075247687.1"/>
</dbReference>
<organism evidence="1 2">
    <name type="scientific">Nicotiana tabacum</name>
    <name type="common">Common tobacco</name>
    <dbReference type="NCBI Taxonomy" id="4097"/>
    <lineage>
        <taxon>Eukaryota</taxon>
        <taxon>Viridiplantae</taxon>
        <taxon>Streptophyta</taxon>
        <taxon>Embryophyta</taxon>
        <taxon>Tracheophyta</taxon>
        <taxon>Spermatophyta</taxon>
        <taxon>Magnoliopsida</taxon>
        <taxon>eudicotyledons</taxon>
        <taxon>Gunneridae</taxon>
        <taxon>Pentapetalae</taxon>
        <taxon>asterids</taxon>
        <taxon>lamiids</taxon>
        <taxon>Solanales</taxon>
        <taxon>Solanaceae</taxon>
        <taxon>Nicotianoideae</taxon>
        <taxon>Nicotianeae</taxon>
        <taxon>Nicotiana</taxon>
    </lineage>
</organism>
<reference evidence="1" key="1">
    <citation type="journal article" date="2014" name="Nat. Commun.">
        <title>The tobacco genome sequence and its comparison with those of tomato and potato.</title>
        <authorList>
            <person name="Sierro N."/>
            <person name="Battey J.N."/>
            <person name="Ouadi S."/>
            <person name="Bakaher N."/>
            <person name="Bovet L."/>
            <person name="Willig A."/>
            <person name="Goepfert S."/>
            <person name="Peitsch M.C."/>
            <person name="Ivanov N.V."/>
        </authorList>
    </citation>
    <scope>NUCLEOTIDE SEQUENCE [LARGE SCALE GENOMIC DNA]</scope>
</reference>
<keyword evidence="1" id="KW-1185">Reference proteome</keyword>
<proteinExistence type="predicted"/>
<evidence type="ECO:0000313" key="1">
    <source>
        <dbReference type="Proteomes" id="UP000790787"/>
    </source>
</evidence>
<reference evidence="2" key="2">
    <citation type="submission" date="2025-08" db="UniProtKB">
        <authorList>
            <consortium name="RefSeq"/>
        </authorList>
    </citation>
    <scope>IDENTIFICATION</scope>
    <source>
        <tissue evidence="2">Leaf</tissue>
    </source>
</reference>
<protein>
    <submittedName>
        <fullName evidence="2">Uncharacterized protein LOC142178352</fullName>
    </submittedName>
</protein>
<sequence>MGCNSNPTYRCSSEVVECVRSISSYSWWTSSSPDYFAGASTGSTKCCSSSDGPSAEVVQRVANTGQFRDLKNFIDLTPPELDDAHSSIKPQKFVLLIKQDDMRRQFEQFRQGSMTVTEYEAKFTNLANYAPFLVAYEHEKGRDIVVDLLVLLMSNFDVIMGMDRLTSCYASVDCHSKLICFDFPGEPCLVWKGITFVTQGKIISYVKARRMINNQGLGFIAIVHDTLLEDVTIDSAPVVREFADMFTEDLPGLPSSREIEFNTDLMLGTQPISIPPYLVAPVELRELNVQLQELLDKEFIRPSVMARQFEDLHLARLRDRVQNVGVKSFAIDSEGVLRRHGRLCIPMVGDVKQLIIEEVHSSRYSIHPGATKMYQDLRELYWRKGMKYDILKHVTSCLNCQQVKYEHQKPGGVM</sequence>